<evidence type="ECO:0000313" key="3">
    <source>
        <dbReference type="EMBL" id="KAG6477839.1"/>
    </source>
</evidence>
<organism evidence="3 4">
    <name type="scientific">Zingiber officinale</name>
    <name type="common">Ginger</name>
    <name type="synonym">Amomum zingiber</name>
    <dbReference type="NCBI Taxonomy" id="94328"/>
    <lineage>
        <taxon>Eukaryota</taxon>
        <taxon>Viridiplantae</taxon>
        <taxon>Streptophyta</taxon>
        <taxon>Embryophyta</taxon>
        <taxon>Tracheophyta</taxon>
        <taxon>Spermatophyta</taxon>
        <taxon>Magnoliopsida</taxon>
        <taxon>Liliopsida</taxon>
        <taxon>Zingiberales</taxon>
        <taxon>Zingiberaceae</taxon>
        <taxon>Zingiber</taxon>
    </lineage>
</organism>
<dbReference type="InterPro" id="IPR001810">
    <property type="entry name" value="F-box_dom"/>
</dbReference>
<dbReference type="Pfam" id="PF12937">
    <property type="entry name" value="F-box-like"/>
    <property type="match status" value="1"/>
</dbReference>
<proteinExistence type="predicted"/>
<dbReference type="Gene3D" id="3.80.10.10">
    <property type="entry name" value="Ribonuclease Inhibitor"/>
    <property type="match status" value="1"/>
</dbReference>
<dbReference type="InterPro" id="IPR057207">
    <property type="entry name" value="FBXL15_LRR"/>
</dbReference>
<dbReference type="Gene3D" id="1.20.1280.50">
    <property type="match status" value="1"/>
</dbReference>
<evidence type="ECO:0000256" key="1">
    <source>
        <dbReference type="SAM" id="MobiDB-lite"/>
    </source>
</evidence>
<protein>
    <recommendedName>
        <fullName evidence="2">F-box domain-containing protein</fullName>
    </recommendedName>
</protein>
<feature type="region of interest" description="Disordered" evidence="1">
    <location>
        <begin position="1"/>
        <end position="20"/>
    </location>
</feature>
<reference evidence="3 4" key="1">
    <citation type="submission" date="2020-08" db="EMBL/GenBank/DDBJ databases">
        <title>Plant Genome Project.</title>
        <authorList>
            <person name="Zhang R.-G."/>
        </authorList>
    </citation>
    <scope>NUCLEOTIDE SEQUENCE [LARGE SCALE GENOMIC DNA]</scope>
    <source>
        <tissue evidence="3">Rhizome</tissue>
    </source>
</reference>
<name>A0A8J5KEF1_ZINOF</name>
<comment type="caution">
    <text evidence="3">The sequence shown here is derived from an EMBL/GenBank/DDBJ whole genome shotgun (WGS) entry which is preliminary data.</text>
</comment>
<dbReference type="EMBL" id="JACMSC010000017">
    <property type="protein sequence ID" value="KAG6477839.1"/>
    <property type="molecule type" value="Genomic_DNA"/>
</dbReference>
<dbReference type="InterPro" id="IPR036047">
    <property type="entry name" value="F-box-like_dom_sf"/>
</dbReference>
<dbReference type="InterPro" id="IPR032675">
    <property type="entry name" value="LRR_dom_sf"/>
</dbReference>
<dbReference type="SUPFAM" id="SSF52047">
    <property type="entry name" value="RNI-like"/>
    <property type="match status" value="1"/>
</dbReference>
<dbReference type="SUPFAM" id="SSF81383">
    <property type="entry name" value="F-box domain"/>
    <property type="match status" value="1"/>
</dbReference>
<dbReference type="Pfam" id="PF25372">
    <property type="entry name" value="DUF7885"/>
    <property type="match status" value="1"/>
</dbReference>
<sequence>MADEEVGTALELGDQGAHPPDSSPLALEHYLPFAILASILSRLDPRSLCSAAATCRSLRGAACHALSFVPSFNLLEIAPTADLLEPLLPPNPYLKSLKLDCSRLDDSSIRFLIRPSLQDLCLHNCENLSGRLLAEIGGKCRDLR</sequence>
<feature type="domain" description="F-box" evidence="2">
    <location>
        <begin position="31"/>
        <end position="71"/>
    </location>
</feature>
<gene>
    <name evidence="3" type="ORF">ZIOFF_061271</name>
</gene>
<evidence type="ECO:0000259" key="2">
    <source>
        <dbReference type="SMART" id="SM00256"/>
    </source>
</evidence>
<evidence type="ECO:0000313" key="4">
    <source>
        <dbReference type="Proteomes" id="UP000734854"/>
    </source>
</evidence>
<dbReference type="Proteomes" id="UP000734854">
    <property type="component" value="Unassembled WGS sequence"/>
</dbReference>
<dbReference type="SMART" id="SM00256">
    <property type="entry name" value="FBOX"/>
    <property type="match status" value="1"/>
</dbReference>
<accession>A0A8J5KEF1</accession>
<keyword evidence="4" id="KW-1185">Reference proteome</keyword>
<dbReference type="AlphaFoldDB" id="A0A8J5KEF1"/>